<reference evidence="2" key="1">
    <citation type="journal article" date="2020" name="Nature">
        <title>Giant virus diversity and host interactions through global metagenomics.</title>
        <authorList>
            <person name="Schulz F."/>
            <person name="Roux S."/>
            <person name="Paez-Espino D."/>
            <person name="Jungbluth S."/>
            <person name="Walsh D.A."/>
            <person name="Denef V.J."/>
            <person name="McMahon K.D."/>
            <person name="Konstantinidis K.T."/>
            <person name="Eloe-Fadrosh E.A."/>
            <person name="Kyrpides N.C."/>
            <person name="Woyke T."/>
        </authorList>
    </citation>
    <scope>NUCLEOTIDE SEQUENCE</scope>
    <source>
        <strain evidence="2">GVMAG-M-3300013006-15</strain>
    </source>
</reference>
<dbReference type="EMBL" id="MN739163">
    <property type="protein sequence ID" value="QHS91746.1"/>
    <property type="molecule type" value="Genomic_DNA"/>
</dbReference>
<protein>
    <recommendedName>
        <fullName evidence="1">Methyltransferase FkbM domain-containing protein</fullName>
    </recommendedName>
</protein>
<accession>A0A6C0BHU7</accession>
<evidence type="ECO:0000259" key="1">
    <source>
        <dbReference type="Pfam" id="PF05050"/>
    </source>
</evidence>
<dbReference type="InterPro" id="IPR006342">
    <property type="entry name" value="FkbM_mtfrase"/>
</dbReference>
<organism evidence="2">
    <name type="scientific">viral metagenome</name>
    <dbReference type="NCBI Taxonomy" id="1070528"/>
    <lineage>
        <taxon>unclassified sequences</taxon>
        <taxon>metagenomes</taxon>
        <taxon>organismal metagenomes</taxon>
    </lineage>
</organism>
<dbReference type="SUPFAM" id="SSF53335">
    <property type="entry name" value="S-adenosyl-L-methionine-dependent methyltransferases"/>
    <property type="match status" value="1"/>
</dbReference>
<dbReference type="NCBIfam" id="TIGR01444">
    <property type="entry name" value="fkbM_fam"/>
    <property type="match status" value="1"/>
</dbReference>
<dbReference type="AlphaFoldDB" id="A0A6C0BHU7"/>
<dbReference type="GO" id="GO:0008171">
    <property type="term" value="F:O-methyltransferase activity"/>
    <property type="evidence" value="ECO:0007669"/>
    <property type="project" value="TreeGrafter"/>
</dbReference>
<sequence>MFDHICILRKKGYYPDTILDIGAHHGNWTNTMKHIYPDAKYYLFEGIDYSELNQFQNNNTVKVFNVILNDKIEEINWYQMKNTGDSIFREKTHHFKNCEIIKRETIDLNTYILQQNILQNSKHIMIKIDCQGAEIPILKGSSSILEKTDFIILEIPLFGQYNEGVPDFLEHIAFMKSIGFLIYDIIDNHFINDFNMQVDVLFINKNNKLNSIVNESLL</sequence>
<dbReference type="Pfam" id="PF05050">
    <property type="entry name" value="Methyltransf_21"/>
    <property type="match status" value="1"/>
</dbReference>
<proteinExistence type="predicted"/>
<dbReference type="InterPro" id="IPR029063">
    <property type="entry name" value="SAM-dependent_MTases_sf"/>
</dbReference>
<dbReference type="PANTHER" id="PTHR36973:SF4">
    <property type="entry name" value="NODULATION PROTEIN"/>
    <property type="match status" value="1"/>
</dbReference>
<feature type="domain" description="Methyltransferase FkbM" evidence="1">
    <location>
        <begin position="20"/>
        <end position="181"/>
    </location>
</feature>
<evidence type="ECO:0000313" key="2">
    <source>
        <dbReference type="EMBL" id="QHS91746.1"/>
    </source>
</evidence>
<dbReference type="Gene3D" id="3.40.50.150">
    <property type="entry name" value="Vaccinia Virus protein VP39"/>
    <property type="match status" value="1"/>
</dbReference>
<dbReference type="InterPro" id="IPR053188">
    <property type="entry name" value="FkbM_Methyltransferase"/>
</dbReference>
<name>A0A6C0BHU7_9ZZZZ</name>
<dbReference type="PANTHER" id="PTHR36973">
    <property type="entry name" value="SLL1456 PROTEIN-RELATED"/>
    <property type="match status" value="1"/>
</dbReference>